<organism evidence="2 3">
    <name type="scientific">Sphagnum troendelagicum</name>
    <dbReference type="NCBI Taxonomy" id="128251"/>
    <lineage>
        <taxon>Eukaryota</taxon>
        <taxon>Viridiplantae</taxon>
        <taxon>Streptophyta</taxon>
        <taxon>Embryophyta</taxon>
        <taxon>Bryophyta</taxon>
        <taxon>Sphagnophytina</taxon>
        <taxon>Sphagnopsida</taxon>
        <taxon>Sphagnales</taxon>
        <taxon>Sphagnaceae</taxon>
        <taxon>Sphagnum</taxon>
    </lineage>
</organism>
<dbReference type="EMBL" id="OZ019895">
    <property type="protein sequence ID" value="CAK9219525.1"/>
    <property type="molecule type" value="Genomic_DNA"/>
</dbReference>
<protein>
    <submittedName>
        <fullName evidence="2">Uncharacterized protein</fullName>
    </submittedName>
</protein>
<feature type="coiled-coil region" evidence="1">
    <location>
        <begin position="29"/>
        <end position="56"/>
    </location>
</feature>
<evidence type="ECO:0000256" key="1">
    <source>
        <dbReference type="SAM" id="Coils"/>
    </source>
</evidence>
<sequence>MKRILMQCSGATFSFLARSPRNRQISLEKMDLINTVNQLLLEMNKLKSEKISLEEELKMHGHTLAC</sequence>
<evidence type="ECO:0000313" key="2">
    <source>
        <dbReference type="EMBL" id="CAK9219525.1"/>
    </source>
</evidence>
<accession>A0ABP0UF05</accession>
<name>A0ABP0UF05_9BRYO</name>
<keyword evidence="3" id="KW-1185">Reference proteome</keyword>
<proteinExistence type="predicted"/>
<reference evidence="2" key="1">
    <citation type="submission" date="2024-02" db="EMBL/GenBank/DDBJ databases">
        <authorList>
            <consortium name="ELIXIR-Norway"/>
            <consortium name="Elixir Norway"/>
        </authorList>
    </citation>
    <scope>NUCLEOTIDE SEQUENCE</scope>
</reference>
<gene>
    <name evidence="2" type="ORF">CSSPTR1EN2_LOCUS14594</name>
</gene>
<dbReference type="Proteomes" id="UP001497512">
    <property type="component" value="Chromosome 3"/>
</dbReference>
<keyword evidence="1" id="KW-0175">Coiled coil</keyword>
<evidence type="ECO:0000313" key="3">
    <source>
        <dbReference type="Proteomes" id="UP001497512"/>
    </source>
</evidence>